<evidence type="ECO:0000256" key="1">
    <source>
        <dbReference type="SAM" id="MobiDB-lite"/>
    </source>
</evidence>
<evidence type="ECO:0000313" key="3">
    <source>
        <dbReference type="Proteomes" id="UP000054549"/>
    </source>
</evidence>
<keyword evidence="3" id="KW-1185">Reference proteome</keyword>
<dbReference type="InParanoid" id="A0A0C2RY94"/>
<evidence type="ECO:0000313" key="2">
    <source>
        <dbReference type="EMBL" id="KIL55305.1"/>
    </source>
</evidence>
<proteinExistence type="predicted"/>
<dbReference type="HOGENOM" id="CLU_2222570_0_0_1"/>
<dbReference type="EMBL" id="KN818534">
    <property type="protein sequence ID" value="KIL55305.1"/>
    <property type="molecule type" value="Genomic_DNA"/>
</dbReference>
<gene>
    <name evidence="2" type="ORF">M378DRAFT_639877</name>
</gene>
<feature type="region of interest" description="Disordered" evidence="1">
    <location>
        <begin position="1"/>
        <end position="42"/>
    </location>
</feature>
<sequence>MAQFHFLGSHPRVESMQPRDFSSEPSSSTPGPKSSYKDEEEDLLDLECYPSYARRSESWEVLGLAFQNLDRQTGTTTILVASLVTWSKLHMIRYRSIKRTPVYSSS</sequence>
<dbReference type="AlphaFoldDB" id="A0A0C2RY94"/>
<protein>
    <submittedName>
        <fullName evidence="2">Uncharacterized protein</fullName>
    </submittedName>
</protein>
<feature type="compositionally biased region" description="Polar residues" evidence="1">
    <location>
        <begin position="23"/>
        <end position="32"/>
    </location>
</feature>
<dbReference type="STRING" id="946122.A0A0C2RY94"/>
<dbReference type="OrthoDB" id="3243310at2759"/>
<dbReference type="Proteomes" id="UP000054549">
    <property type="component" value="Unassembled WGS sequence"/>
</dbReference>
<name>A0A0C2RY94_AMAMK</name>
<reference evidence="2 3" key="1">
    <citation type="submission" date="2014-04" db="EMBL/GenBank/DDBJ databases">
        <title>Evolutionary Origins and Diversification of the Mycorrhizal Mutualists.</title>
        <authorList>
            <consortium name="DOE Joint Genome Institute"/>
            <consortium name="Mycorrhizal Genomics Consortium"/>
            <person name="Kohler A."/>
            <person name="Kuo A."/>
            <person name="Nagy L.G."/>
            <person name="Floudas D."/>
            <person name="Copeland A."/>
            <person name="Barry K.W."/>
            <person name="Cichocki N."/>
            <person name="Veneault-Fourrey C."/>
            <person name="LaButti K."/>
            <person name="Lindquist E.A."/>
            <person name="Lipzen A."/>
            <person name="Lundell T."/>
            <person name="Morin E."/>
            <person name="Murat C."/>
            <person name="Riley R."/>
            <person name="Ohm R."/>
            <person name="Sun H."/>
            <person name="Tunlid A."/>
            <person name="Henrissat B."/>
            <person name="Grigoriev I.V."/>
            <person name="Hibbett D.S."/>
            <person name="Martin F."/>
        </authorList>
    </citation>
    <scope>NUCLEOTIDE SEQUENCE [LARGE SCALE GENOMIC DNA]</scope>
    <source>
        <strain evidence="2 3">Koide BX008</strain>
    </source>
</reference>
<accession>A0A0C2RY94</accession>
<organism evidence="2 3">
    <name type="scientific">Amanita muscaria (strain Koide BX008)</name>
    <dbReference type="NCBI Taxonomy" id="946122"/>
    <lineage>
        <taxon>Eukaryota</taxon>
        <taxon>Fungi</taxon>
        <taxon>Dikarya</taxon>
        <taxon>Basidiomycota</taxon>
        <taxon>Agaricomycotina</taxon>
        <taxon>Agaricomycetes</taxon>
        <taxon>Agaricomycetidae</taxon>
        <taxon>Agaricales</taxon>
        <taxon>Pluteineae</taxon>
        <taxon>Amanitaceae</taxon>
        <taxon>Amanita</taxon>
    </lineage>
</organism>